<dbReference type="GeneID" id="62876908"/>
<gene>
    <name evidence="1" type="ORF">JMJ58_17250</name>
</gene>
<accession>A0A8T8DYQ0</accession>
<name>A0A8T8DYQ0_9EURY</name>
<evidence type="ECO:0000313" key="2">
    <source>
        <dbReference type="Proteomes" id="UP000637819"/>
    </source>
</evidence>
<sequence length="316" mass="36101">MSVESSTLTELAGDLTKEKIWSYRDEIIQLGFELSEVALIEALPASGKSRGSIQWAADTGNKMTLLAPRHSLLDEEYEPWCDKFDLTSRRLASFYRDCESFTKTDEGGYEPIDPVAEDLMDDYQQGIDGKHVHAQHRDSTCQQDGECPYLENLSFDPDEYDVLLGTYRHAHVEEWIDGRYVVFDEFPGSAFLKTFNGDTEDIISAYLQEIDDLPFSSYRDLLRHHRDKDVQDDIESWKTNLHESLTDSTHVRQSTNPSVHTMAPLATLAVIEEESLENDWQYSILGNGRRAVLNPNSNNWTFLLPPDVSSAPRKWP</sequence>
<dbReference type="RefSeq" id="WP_204747388.1">
    <property type="nucleotide sequence ID" value="NZ_CP069188.1"/>
</dbReference>
<reference evidence="1 2" key="1">
    <citation type="submission" date="2021-01" db="EMBL/GenBank/DDBJ databases">
        <title>Genome Sequence and Methylation Pattern of Haloterrigena salifodinae BOL5-1, An Extremely Halophilic Archaeon from a Bolivian Salt Mine.</title>
        <authorList>
            <person name="DasSarma P."/>
            <person name="Anton B.P."/>
            <person name="DasSarma S.L."/>
            <person name="von Ehrenheim H.A.L."/>
            <person name="Martinez F.L."/>
            <person name="Guzman D."/>
            <person name="Roberts R.J."/>
            <person name="DasSarma S."/>
        </authorList>
    </citation>
    <scope>NUCLEOTIDE SEQUENCE [LARGE SCALE GENOMIC DNA]</scope>
    <source>
        <strain evidence="1 2">BOL5-1</strain>
    </source>
</reference>
<evidence type="ECO:0000313" key="1">
    <source>
        <dbReference type="EMBL" id="QRV14655.1"/>
    </source>
</evidence>
<dbReference type="KEGG" id="hsal:JMJ58_17250"/>
<keyword evidence="2" id="KW-1185">Reference proteome</keyword>
<dbReference type="EMBL" id="CP069188">
    <property type="protein sequence ID" value="QRV14655.1"/>
    <property type="molecule type" value="Genomic_DNA"/>
</dbReference>
<proteinExistence type="predicted"/>
<dbReference type="AlphaFoldDB" id="A0A8T8DYQ0"/>
<dbReference type="Proteomes" id="UP000637819">
    <property type="component" value="Chromosome"/>
</dbReference>
<organism evidence="1 2">
    <name type="scientific">Haloterrigena salifodinae</name>
    <dbReference type="NCBI Taxonomy" id="2675099"/>
    <lineage>
        <taxon>Archaea</taxon>
        <taxon>Methanobacteriati</taxon>
        <taxon>Methanobacteriota</taxon>
        <taxon>Stenosarchaea group</taxon>
        <taxon>Halobacteria</taxon>
        <taxon>Halobacteriales</taxon>
        <taxon>Natrialbaceae</taxon>
        <taxon>Haloterrigena</taxon>
    </lineage>
</organism>
<protein>
    <submittedName>
        <fullName evidence="1">Uncharacterized protein</fullName>
    </submittedName>
</protein>
<dbReference type="OrthoDB" id="242746at2157"/>